<dbReference type="Gene3D" id="3.30.1410.10">
    <property type="entry name" value="GTP cyclohydrolase I feedback regulatory protein GFRP"/>
    <property type="match status" value="1"/>
</dbReference>
<feature type="compositionally biased region" description="Basic residues" evidence="9">
    <location>
        <begin position="37"/>
        <end position="73"/>
    </location>
</feature>
<feature type="compositionally biased region" description="Low complexity" evidence="9">
    <location>
        <begin position="139"/>
        <end position="149"/>
    </location>
</feature>
<comment type="subcellular location">
    <subcellularLocation>
        <location evidence="2">Cytoplasm</location>
        <location evidence="2">Cytosol</location>
    </subcellularLocation>
    <subcellularLocation>
        <location evidence="1">Nucleus membrane</location>
    </subcellularLocation>
</comment>
<evidence type="ECO:0000256" key="1">
    <source>
        <dbReference type="ARBA" id="ARBA00004126"/>
    </source>
</evidence>
<evidence type="ECO:0000256" key="6">
    <source>
        <dbReference type="ARBA" id="ARBA00023136"/>
    </source>
</evidence>
<dbReference type="GO" id="GO:0005829">
    <property type="term" value="C:cytosol"/>
    <property type="evidence" value="ECO:0007669"/>
    <property type="project" value="UniProtKB-SubCell"/>
</dbReference>
<feature type="compositionally biased region" description="Low complexity" evidence="9">
    <location>
        <begin position="74"/>
        <end position="87"/>
    </location>
</feature>
<keyword evidence="11" id="KW-1185">Reference proteome</keyword>
<gene>
    <name evidence="10" type="ORF">BV898_07543</name>
</gene>
<feature type="compositionally biased region" description="Polar residues" evidence="9">
    <location>
        <begin position="150"/>
        <end position="162"/>
    </location>
</feature>
<dbReference type="Proteomes" id="UP000192578">
    <property type="component" value="Unassembled WGS sequence"/>
</dbReference>
<dbReference type="GO" id="GO:0031965">
    <property type="term" value="C:nuclear membrane"/>
    <property type="evidence" value="ECO:0007669"/>
    <property type="project" value="UniProtKB-SubCell"/>
</dbReference>
<evidence type="ECO:0000256" key="4">
    <source>
        <dbReference type="ARBA" id="ARBA00020099"/>
    </source>
</evidence>
<dbReference type="SUPFAM" id="SSF69761">
    <property type="entry name" value="GTP cyclohydrolase I feedback regulatory protein, GFRP"/>
    <property type="match status" value="1"/>
</dbReference>
<keyword evidence="7" id="KW-0539">Nucleus</keyword>
<evidence type="ECO:0000256" key="3">
    <source>
        <dbReference type="ARBA" id="ARBA00007605"/>
    </source>
</evidence>
<proteinExistence type="inferred from homology"/>
<protein>
    <recommendedName>
        <fullName evidence="4">GTP cyclohydrolase 1 feedback regulatory protein</fullName>
    </recommendedName>
    <alternativeName>
        <fullName evidence="8">GTP cyclohydrolase I feedback regulatory protein</fullName>
    </alternativeName>
</protein>
<feature type="region of interest" description="Disordered" evidence="9">
    <location>
        <begin position="1"/>
        <end position="90"/>
    </location>
</feature>
<dbReference type="AlphaFoldDB" id="A0A1W0WT24"/>
<dbReference type="Pfam" id="PF06399">
    <property type="entry name" value="GFRP"/>
    <property type="match status" value="1"/>
</dbReference>
<reference evidence="11" key="1">
    <citation type="submission" date="2017-01" db="EMBL/GenBank/DDBJ databases">
        <title>Comparative genomics of anhydrobiosis in the tardigrade Hypsibius dujardini.</title>
        <authorList>
            <person name="Yoshida Y."/>
            <person name="Koutsovoulos G."/>
            <person name="Laetsch D."/>
            <person name="Stevens L."/>
            <person name="Kumar S."/>
            <person name="Horikawa D."/>
            <person name="Ishino K."/>
            <person name="Komine S."/>
            <person name="Tomita M."/>
            <person name="Blaxter M."/>
            <person name="Arakawa K."/>
        </authorList>
    </citation>
    <scope>NUCLEOTIDE SEQUENCE [LARGE SCALE GENOMIC DNA]</scope>
    <source>
        <strain evidence="11">Z151</strain>
    </source>
</reference>
<dbReference type="PANTHER" id="PTHR16852">
    <property type="entry name" value="GTP CYCLOHYDROLASE 1 FEEDBACK REGULATORY PROTEIN"/>
    <property type="match status" value="1"/>
</dbReference>
<dbReference type="PANTHER" id="PTHR16852:SF2">
    <property type="entry name" value="GTP CYCLOHYDROLASE 1 FEEDBACK REGULATORY PROTEIN"/>
    <property type="match status" value="1"/>
</dbReference>
<dbReference type="FunFam" id="3.30.1410.10:FF:000001">
    <property type="entry name" value="GTP cyclohydrolase 1 feedback regulatory protein"/>
    <property type="match status" value="1"/>
</dbReference>
<evidence type="ECO:0000313" key="11">
    <source>
        <dbReference type="Proteomes" id="UP000192578"/>
    </source>
</evidence>
<evidence type="ECO:0000256" key="2">
    <source>
        <dbReference type="ARBA" id="ARBA00004514"/>
    </source>
</evidence>
<dbReference type="EMBL" id="MTYJ01000050">
    <property type="protein sequence ID" value="OQV18340.1"/>
    <property type="molecule type" value="Genomic_DNA"/>
</dbReference>
<evidence type="ECO:0000256" key="9">
    <source>
        <dbReference type="SAM" id="MobiDB-lite"/>
    </source>
</evidence>
<evidence type="ECO:0000256" key="5">
    <source>
        <dbReference type="ARBA" id="ARBA00022490"/>
    </source>
</evidence>
<keyword evidence="5" id="KW-0963">Cytoplasm</keyword>
<dbReference type="InterPro" id="IPR036717">
    <property type="entry name" value="GFRP_sf"/>
</dbReference>
<keyword evidence="6" id="KW-0472">Membrane</keyword>
<evidence type="ECO:0000256" key="7">
    <source>
        <dbReference type="ARBA" id="ARBA00023242"/>
    </source>
</evidence>
<evidence type="ECO:0000256" key="8">
    <source>
        <dbReference type="ARBA" id="ARBA00032599"/>
    </source>
</evidence>
<sequence length="327" mass="36515">MGAFIKCCAVHTPSSNPKKKPARRIADDWQSISSTLRRGRRHRSDGVHHHRDRVPRHRDPRHGRGGGRDRRGRSAQAAEPSAPAADATISSPSSIPLVQLHDAPPPYSQAVAISVSEIPPPLPPGNKGGPPRGHRKQRNSSQNNNGGNHSAAQPSVSTSQSAHRPMDQIVSVTQPPSAMRHPKNANKPTKEQRPRKCKQFQNDPDHSRLHSSVRRFRHNSTMPYVLVRFEEDKRRTTVGDADSDPELMKFLDAEVRQSGDSWKFVTPMNPRVILNKLETKGYRVVTTTAKGDSKYEGFVLWTLHKSDCPPDYDHVGEYSRPTRNAPK</sequence>
<name>A0A1W0WT24_HYPEX</name>
<comment type="caution">
    <text evidence="10">The sequence shown here is derived from an EMBL/GenBank/DDBJ whole genome shotgun (WGS) entry which is preliminary data.</text>
</comment>
<dbReference type="GO" id="GO:0009890">
    <property type="term" value="P:negative regulation of biosynthetic process"/>
    <property type="evidence" value="ECO:0007669"/>
    <property type="project" value="InterPro"/>
</dbReference>
<dbReference type="InterPro" id="IPR009112">
    <property type="entry name" value="GTP_CycHdrlase_I_reg"/>
</dbReference>
<comment type="similarity">
    <text evidence="3">Belongs to the GFRP family.</text>
</comment>
<feature type="region of interest" description="Disordered" evidence="9">
    <location>
        <begin position="116"/>
        <end position="209"/>
    </location>
</feature>
<dbReference type="OrthoDB" id="64291at2759"/>
<dbReference type="GO" id="GO:0044549">
    <property type="term" value="F:GTP cyclohydrolase binding"/>
    <property type="evidence" value="ECO:0007669"/>
    <property type="project" value="TreeGrafter"/>
</dbReference>
<evidence type="ECO:0000313" key="10">
    <source>
        <dbReference type="EMBL" id="OQV18340.1"/>
    </source>
</evidence>
<organism evidence="10 11">
    <name type="scientific">Hypsibius exemplaris</name>
    <name type="common">Freshwater tardigrade</name>
    <dbReference type="NCBI Taxonomy" id="2072580"/>
    <lineage>
        <taxon>Eukaryota</taxon>
        <taxon>Metazoa</taxon>
        <taxon>Ecdysozoa</taxon>
        <taxon>Tardigrada</taxon>
        <taxon>Eutardigrada</taxon>
        <taxon>Parachela</taxon>
        <taxon>Hypsibioidea</taxon>
        <taxon>Hypsibiidae</taxon>
        <taxon>Hypsibius</taxon>
    </lineage>
</organism>
<accession>A0A1W0WT24</accession>